<evidence type="ECO:0000313" key="3">
    <source>
        <dbReference type="Proteomes" id="UP000534388"/>
    </source>
</evidence>
<feature type="transmembrane region" description="Helical" evidence="1">
    <location>
        <begin position="37"/>
        <end position="55"/>
    </location>
</feature>
<comment type="caution">
    <text evidence="2">The sequence shown here is derived from an EMBL/GenBank/DDBJ whole genome shotgun (WGS) entry which is preliminary data.</text>
</comment>
<dbReference type="AlphaFoldDB" id="A0A7W2ENN3"/>
<keyword evidence="3" id="KW-1185">Reference proteome</keyword>
<evidence type="ECO:0000313" key="2">
    <source>
        <dbReference type="EMBL" id="MBA5635778.1"/>
    </source>
</evidence>
<feature type="transmembrane region" description="Helical" evidence="1">
    <location>
        <begin position="6"/>
        <end position="25"/>
    </location>
</feature>
<feature type="transmembrane region" description="Helical" evidence="1">
    <location>
        <begin position="86"/>
        <end position="103"/>
    </location>
</feature>
<dbReference type="Proteomes" id="UP000534388">
    <property type="component" value="Unassembled WGS sequence"/>
</dbReference>
<proteinExistence type="predicted"/>
<keyword evidence="1" id="KW-0472">Membrane</keyword>
<evidence type="ECO:0000256" key="1">
    <source>
        <dbReference type="SAM" id="Phobius"/>
    </source>
</evidence>
<dbReference type="Pfam" id="PF05437">
    <property type="entry name" value="AzlD"/>
    <property type="match status" value="1"/>
</dbReference>
<dbReference type="RefSeq" id="WP_182159480.1">
    <property type="nucleotide sequence ID" value="NZ_JACEZT010000001.1"/>
</dbReference>
<dbReference type="InterPro" id="IPR008407">
    <property type="entry name" value="Brnchd-chn_aa_trnsp_AzlD"/>
</dbReference>
<dbReference type="EMBL" id="JACEZT010000001">
    <property type="protein sequence ID" value="MBA5635778.1"/>
    <property type="molecule type" value="Genomic_DNA"/>
</dbReference>
<keyword evidence="1" id="KW-0812">Transmembrane</keyword>
<gene>
    <name evidence="2" type="ORF">H3H37_01755</name>
</gene>
<accession>A0A7W2ENN3</accession>
<sequence length="104" mass="11688">MELFWIFAVLGLGTFLPRYLPLALWGERELPLVIRKILVYVPVAILTAIFVPEVVMPEGRLFLHWSNAYLVGGLATMAVMMLSKRLLLSSAIGIVAFALMRHFS</sequence>
<name>A0A7W2ENN3_9BURK</name>
<keyword evidence="1" id="KW-1133">Transmembrane helix</keyword>
<organism evidence="2 3">
    <name type="scientific">Rugamonas brunnea</name>
    <dbReference type="NCBI Taxonomy" id="2758569"/>
    <lineage>
        <taxon>Bacteria</taxon>
        <taxon>Pseudomonadati</taxon>
        <taxon>Pseudomonadota</taxon>
        <taxon>Betaproteobacteria</taxon>
        <taxon>Burkholderiales</taxon>
        <taxon>Oxalobacteraceae</taxon>
        <taxon>Telluria group</taxon>
        <taxon>Rugamonas</taxon>
    </lineage>
</organism>
<protein>
    <submittedName>
        <fullName evidence="2">AzlD domain-containing protein</fullName>
    </submittedName>
</protein>
<reference evidence="2 3" key="1">
    <citation type="submission" date="2020-07" db="EMBL/GenBank/DDBJ databases">
        <title>Novel species isolated from subtropical streams in China.</title>
        <authorList>
            <person name="Lu H."/>
        </authorList>
    </citation>
    <scope>NUCLEOTIDE SEQUENCE [LARGE SCALE GENOMIC DNA]</scope>
    <source>
        <strain evidence="2 3">LX20W</strain>
    </source>
</reference>